<proteinExistence type="inferred from homology"/>
<keyword evidence="5" id="KW-0391">Immunity</keyword>
<dbReference type="InterPro" id="IPR001245">
    <property type="entry name" value="Ser-Thr/Tyr_kinase_cat_dom"/>
</dbReference>
<dbReference type="InterPro" id="IPR050198">
    <property type="entry name" value="Non-receptor_tyrosine_kinases"/>
</dbReference>
<feature type="region of interest" description="Disordered" evidence="13">
    <location>
        <begin position="262"/>
        <end position="333"/>
    </location>
</feature>
<feature type="domain" description="Protein kinase" evidence="15">
    <location>
        <begin position="367"/>
        <end position="627"/>
    </location>
</feature>
<dbReference type="PRINTS" id="PR00109">
    <property type="entry name" value="TYRKINASE"/>
</dbReference>
<feature type="binding site" evidence="10">
    <location>
        <begin position="373"/>
        <end position="381"/>
    </location>
    <ligand>
        <name>ATP</name>
        <dbReference type="ChEBI" id="CHEBI:30616"/>
    </ligand>
</feature>
<dbReference type="GO" id="GO:0004715">
    <property type="term" value="F:non-membrane spanning protein tyrosine kinase activity"/>
    <property type="evidence" value="ECO:0007669"/>
    <property type="project" value="UniProtKB-EC"/>
</dbReference>
<protein>
    <recommendedName>
        <fullName evidence="8">Tyrosine-protein kinase</fullName>
        <ecNumber evidence="8">2.7.10.2</ecNumber>
    </recommendedName>
</protein>
<dbReference type="GO" id="GO:0005737">
    <property type="term" value="C:cytoplasm"/>
    <property type="evidence" value="ECO:0007669"/>
    <property type="project" value="InterPro"/>
</dbReference>
<evidence type="ECO:0000256" key="8">
    <source>
        <dbReference type="PIRNR" id="PIRNR000604"/>
    </source>
</evidence>
<feature type="domain" description="SH2" evidence="14">
    <location>
        <begin position="158"/>
        <end position="250"/>
    </location>
</feature>
<dbReference type="PROSITE" id="PS00109">
    <property type="entry name" value="PROTEIN_KINASE_TYR"/>
    <property type="match status" value="1"/>
</dbReference>
<dbReference type="GO" id="GO:0002376">
    <property type="term" value="P:immune system process"/>
    <property type="evidence" value="ECO:0007669"/>
    <property type="project" value="UniProtKB-KW"/>
</dbReference>
<sequence>MAVSPDTQAWFHGCISRQEAEDLLIRGGKKDGLFLVRESISQVGSYALSMCYNNKIIHYQAQRTSDGHVAIEDGPRFPGPVELVRYHSVQLDGLLCKLITPLCRKPGVLPRSYGGTNQKHIKDAAERALESMGILDDPQMQRQMESFIGKVLHQSENWFHGNISREEAERRLQRCGCVNGLYLVRERKSPKGTYAMGLCCNGTVVHYLFDADSRGQLSIQSGPKFDNLMLAVDHYCQTNDGLLYTLTEPCDVTLFEERRGSLPRPEFGFPGRPASRSFSEDASPPVVGSPPKLPTGAGFQGSLPRSPRSPTSPLPLLPGRPPSQHNPTGNNQAGFEAIYDSVKLKKSSGYVNQFKSVKNFELKHENLALGKELGHGNFGSVLKGTYTMPSGEKIPVAVKSLKSEELNNPKSEIMHEAKVMMELDHPYIVRIIGMCQGPTMMLVMELAAEGPLNKYLKTHKTMPMLSTLILMLQVAEGMQYLEAHQFVHRDLAARNVLVVNESFVKISDFGMSRAMGAGSDYYRAVTPGKWPLKWYAPECIYFRKFSSKSDVWSYGVTLWEATSYGARPYQGMNGQIIIEKLESGYRLPSPPNVPDEVYKLMKSCWEYEEEARPSFKSLWQSLGHIIVKLKR</sequence>
<dbReference type="Gene3D" id="1.10.510.10">
    <property type="entry name" value="Transferase(Phosphotransferase) domain 1"/>
    <property type="match status" value="1"/>
</dbReference>
<dbReference type="InParanoid" id="A0A6P8ILN3"/>
<name>A0A6P8ILN3_ACTTE</name>
<dbReference type="InterPro" id="IPR011009">
    <property type="entry name" value="Kinase-like_dom_sf"/>
</dbReference>
<keyword evidence="3 8" id="KW-0418">Kinase</keyword>
<evidence type="ECO:0000256" key="5">
    <source>
        <dbReference type="ARBA" id="ARBA00022859"/>
    </source>
</evidence>
<evidence type="ECO:0000256" key="1">
    <source>
        <dbReference type="ARBA" id="ARBA00022679"/>
    </source>
</evidence>
<dbReference type="InterPro" id="IPR012234">
    <property type="entry name" value="Tyr_kinase_non-rcpt_SYK/ZAP70"/>
</dbReference>
<evidence type="ECO:0000256" key="3">
    <source>
        <dbReference type="ARBA" id="ARBA00022777"/>
    </source>
</evidence>
<dbReference type="KEGG" id="aten:116302664"/>
<dbReference type="PROSITE" id="PS00107">
    <property type="entry name" value="PROTEIN_KINASE_ATP"/>
    <property type="match status" value="1"/>
</dbReference>
<dbReference type="InterPro" id="IPR000980">
    <property type="entry name" value="SH2"/>
</dbReference>
<reference evidence="17" key="1">
    <citation type="submission" date="2025-08" db="UniProtKB">
        <authorList>
            <consortium name="RefSeq"/>
        </authorList>
    </citation>
    <scope>IDENTIFICATION</scope>
    <source>
        <tissue evidence="17">Tentacle</tissue>
    </source>
</reference>
<dbReference type="Pfam" id="PF07714">
    <property type="entry name" value="PK_Tyr_Ser-Thr"/>
    <property type="match status" value="1"/>
</dbReference>
<evidence type="ECO:0000256" key="12">
    <source>
        <dbReference type="PROSITE-ProRule" id="PRU10141"/>
    </source>
</evidence>
<dbReference type="PROSITE" id="PS50011">
    <property type="entry name" value="PROTEIN_KINASE_DOM"/>
    <property type="match status" value="1"/>
</dbReference>
<comment type="similarity">
    <text evidence="8">Belongs to the protein kinase superfamily. Tyr protein kinase family. SYK/ZAP-70 subfamily.</text>
</comment>
<evidence type="ECO:0000256" key="11">
    <source>
        <dbReference type="PROSITE-ProRule" id="PRU00191"/>
    </source>
</evidence>
<evidence type="ECO:0000256" key="6">
    <source>
        <dbReference type="ARBA" id="ARBA00023137"/>
    </source>
</evidence>
<evidence type="ECO:0000256" key="7">
    <source>
        <dbReference type="ARBA" id="ARBA00051245"/>
    </source>
</evidence>
<dbReference type="RefSeq" id="XP_031567866.1">
    <property type="nucleotide sequence ID" value="XM_031712006.1"/>
</dbReference>
<feature type="domain" description="SH2" evidence="14">
    <location>
        <begin position="10"/>
        <end position="102"/>
    </location>
</feature>
<dbReference type="GO" id="GO:0035556">
    <property type="term" value="P:intracellular signal transduction"/>
    <property type="evidence" value="ECO:0007669"/>
    <property type="project" value="InterPro"/>
</dbReference>
<dbReference type="InterPro" id="IPR008266">
    <property type="entry name" value="Tyr_kinase_AS"/>
</dbReference>
<keyword evidence="4 8" id="KW-0067">ATP-binding</keyword>
<dbReference type="FunFam" id="1.10.510.10:FF:000216">
    <property type="entry name" value="Tyrosine-protein kinase SYK"/>
    <property type="match status" value="1"/>
</dbReference>
<dbReference type="InterPro" id="IPR020635">
    <property type="entry name" value="Tyr_kinase_cat_dom"/>
</dbReference>
<keyword evidence="16" id="KW-1185">Reference proteome</keyword>
<dbReference type="AlphaFoldDB" id="A0A6P8ILN3"/>
<dbReference type="Pfam" id="PF00017">
    <property type="entry name" value="SH2"/>
    <property type="match status" value="2"/>
</dbReference>
<dbReference type="InterPro" id="IPR036860">
    <property type="entry name" value="SH2_dom_sf"/>
</dbReference>
<dbReference type="PROSITE" id="PS50001">
    <property type="entry name" value="SH2"/>
    <property type="match status" value="2"/>
</dbReference>
<evidence type="ECO:0000259" key="15">
    <source>
        <dbReference type="PROSITE" id="PS50011"/>
    </source>
</evidence>
<dbReference type="SMART" id="SM00219">
    <property type="entry name" value="TyrKc"/>
    <property type="match status" value="1"/>
</dbReference>
<dbReference type="GeneID" id="116302664"/>
<keyword evidence="1 8" id="KW-0808">Transferase</keyword>
<organism evidence="16 17">
    <name type="scientific">Actinia tenebrosa</name>
    <name type="common">Australian red waratah sea anemone</name>
    <dbReference type="NCBI Taxonomy" id="6105"/>
    <lineage>
        <taxon>Eukaryota</taxon>
        <taxon>Metazoa</taxon>
        <taxon>Cnidaria</taxon>
        <taxon>Anthozoa</taxon>
        <taxon>Hexacorallia</taxon>
        <taxon>Actiniaria</taxon>
        <taxon>Actiniidae</taxon>
        <taxon>Actinia</taxon>
    </lineage>
</organism>
<evidence type="ECO:0000313" key="17">
    <source>
        <dbReference type="RefSeq" id="XP_031567866.1"/>
    </source>
</evidence>
<evidence type="ECO:0000256" key="9">
    <source>
        <dbReference type="PIRSR" id="PIRSR000604-1"/>
    </source>
</evidence>
<keyword evidence="11" id="KW-0727">SH2 domain</keyword>
<keyword evidence="6 8" id="KW-0829">Tyrosine-protein kinase</keyword>
<gene>
    <name evidence="17" type="primary">LOC116302664</name>
</gene>
<evidence type="ECO:0000256" key="2">
    <source>
        <dbReference type="ARBA" id="ARBA00022741"/>
    </source>
</evidence>
<evidence type="ECO:0000256" key="10">
    <source>
        <dbReference type="PIRSR" id="PIRSR000604-2"/>
    </source>
</evidence>
<feature type="active site" description="Proton acceptor" evidence="9">
    <location>
        <position position="490"/>
    </location>
</feature>
<dbReference type="PIRSF" id="PIRSF000604">
    <property type="entry name" value="TyrPK_SYK"/>
    <property type="match status" value="1"/>
</dbReference>
<dbReference type="Gene3D" id="3.30.200.20">
    <property type="entry name" value="Phosphorylase Kinase, domain 1"/>
    <property type="match status" value="1"/>
</dbReference>
<evidence type="ECO:0000313" key="16">
    <source>
        <dbReference type="Proteomes" id="UP000515163"/>
    </source>
</evidence>
<dbReference type="Gene3D" id="3.30.505.10">
    <property type="entry name" value="SH2 domain"/>
    <property type="match status" value="2"/>
</dbReference>
<dbReference type="SMART" id="SM00252">
    <property type="entry name" value="SH2"/>
    <property type="match status" value="2"/>
</dbReference>
<accession>A0A6P8ILN3</accession>
<feature type="binding site" evidence="10 12">
    <location>
        <position position="399"/>
    </location>
    <ligand>
        <name>ATP</name>
        <dbReference type="ChEBI" id="CHEBI:30616"/>
    </ligand>
</feature>
<feature type="compositionally biased region" description="Pro residues" evidence="13">
    <location>
        <begin position="310"/>
        <end position="321"/>
    </location>
</feature>
<dbReference type="PANTHER" id="PTHR24418">
    <property type="entry name" value="TYROSINE-PROTEIN KINASE"/>
    <property type="match status" value="1"/>
</dbReference>
<evidence type="ECO:0000259" key="14">
    <source>
        <dbReference type="PROSITE" id="PS50001"/>
    </source>
</evidence>
<dbReference type="EC" id="2.7.10.2" evidence="8"/>
<keyword evidence="2 8" id="KW-0547">Nucleotide-binding</keyword>
<dbReference type="Proteomes" id="UP000515163">
    <property type="component" value="Unplaced"/>
</dbReference>
<dbReference type="InterPro" id="IPR017441">
    <property type="entry name" value="Protein_kinase_ATP_BS"/>
</dbReference>
<dbReference type="SUPFAM" id="SSF55550">
    <property type="entry name" value="SH2 domain"/>
    <property type="match status" value="2"/>
</dbReference>
<evidence type="ECO:0000256" key="13">
    <source>
        <dbReference type="SAM" id="MobiDB-lite"/>
    </source>
</evidence>
<comment type="catalytic activity">
    <reaction evidence="7 8">
        <text>L-tyrosyl-[protein] + ATP = O-phospho-L-tyrosyl-[protein] + ADP + H(+)</text>
        <dbReference type="Rhea" id="RHEA:10596"/>
        <dbReference type="Rhea" id="RHEA-COMP:10136"/>
        <dbReference type="Rhea" id="RHEA-COMP:20101"/>
        <dbReference type="ChEBI" id="CHEBI:15378"/>
        <dbReference type="ChEBI" id="CHEBI:30616"/>
        <dbReference type="ChEBI" id="CHEBI:46858"/>
        <dbReference type="ChEBI" id="CHEBI:61978"/>
        <dbReference type="ChEBI" id="CHEBI:456216"/>
        <dbReference type="EC" id="2.7.10.2"/>
    </reaction>
</comment>
<dbReference type="FunCoup" id="A0A6P8ILN3">
    <property type="interactions" value="598"/>
</dbReference>
<dbReference type="GO" id="GO:0005524">
    <property type="term" value="F:ATP binding"/>
    <property type="evidence" value="ECO:0007669"/>
    <property type="project" value="UniProtKB-UniRule"/>
</dbReference>
<dbReference type="InterPro" id="IPR000719">
    <property type="entry name" value="Prot_kinase_dom"/>
</dbReference>
<dbReference type="PRINTS" id="PR00401">
    <property type="entry name" value="SH2DOMAIN"/>
</dbReference>
<evidence type="ECO:0000256" key="4">
    <source>
        <dbReference type="ARBA" id="ARBA00022840"/>
    </source>
</evidence>
<dbReference type="OrthoDB" id="535945at2759"/>
<dbReference type="SUPFAM" id="SSF56112">
    <property type="entry name" value="Protein kinase-like (PK-like)"/>
    <property type="match status" value="1"/>
</dbReference>